<accession>A0A0A9FDI1</accession>
<protein>
    <submittedName>
        <fullName evidence="1">Uncharacterized protein</fullName>
    </submittedName>
</protein>
<name>A0A0A9FDI1_ARUDO</name>
<proteinExistence type="predicted"/>
<dbReference type="EMBL" id="GBRH01188617">
    <property type="protein sequence ID" value="JAE09279.1"/>
    <property type="molecule type" value="Transcribed_RNA"/>
</dbReference>
<dbReference type="AlphaFoldDB" id="A0A0A9FDI1"/>
<evidence type="ECO:0000313" key="1">
    <source>
        <dbReference type="EMBL" id="JAE09279.1"/>
    </source>
</evidence>
<reference evidence="1" key="1">
    <citation type="submission" date="2014-09" db="EMBL/GenBank/DDBJ databases">
        <authorList>
            <person name="Magalhaes I.L.F."/>
            <person name="Oliveira U."/>
            <person name="Santos F.R."/>
            <person name="Vidigal T.H.D.A."/>
            <person name="Brescovit A.D."/>
            <person name="Santos A.J."/>
        </authorList>
    </citation>
    <scope>NUCLEOTIDE SEQUENCE</scope>
    <source>
        <tissue evidence="1">Shoot tissue taken approximately 20 cm above the soil surface</tissue>
    </source>
</reference>
<reference evidence="1" key="2">
    <citation type="journal article" date="2015" name="Data Brief">
        <title>Shoot transcriptome of the giant reed, Arundo donax.</title>
        <authorList>
            <person name="Barrero R.A."/>
            <person name="Guerrero F.D."/>
            <person name="Moolhuijzen P."/>
            <person name="Goolsby J.A."/>
            <person name="Tidwell J."/>
            <person name="Bellgard S.E."/>
            <person name="Bellgard M.I."/>
        </authorList>
    </citation>
    <scope>NUCLEOTIDE SEQUENCE</scope>
    <source>
        <tissue evidence="1">Shoot tissue taken approximately 20 cm above the soil surface</tissue>
    </source>
</reference>
<sequence>MRILLLCCYLLVSAKVFGDRGKSRK</sequence>
<organism evidence="1">
    <name type="scientific">Arundo donax</name>
    <name type="common">Giant reed</name>
    <name type="synonym">Donax arundinaceus</name>
    <dbReference type="NCBI Taxonomy" id="35708"/>
    <lineage>
        <taxon>Eukaryota</taxon>
        <taxon>Viridiplantae</taxon>
        <taxon>Streptophyta</taxon>
        <taxon>Embryophyta</taxon>
        <taxon>Tracheophyta</taxon>
        <taxon>Spermatophyta</taxon>
        <taxon>Magnoliopsida</taxon>
        <taxon>Liliopsida</taxon>
        <taxon>Poales</taxon>
        <taxon>Poaceae</taxon>
        <taxon>PACMAD clade</taxon>
        <taxon>Arundinoideae</taxon>
        <taxon>Arundineae</taxon>
        <taxon>Arundo</taxon>
    </lineage>
</organism>